<dbReference type="Proteomes" id="UP000184038">
    <property type="component" value="Unassembled WGS sequence"/>
</dbReference>
<dbReference type="PANTHER" id="PTHR30399">
    <property type="entry name" value="UNCHARACTERIZED PROTEIN YGJP"/>
    <property type="match status" value="1"/>
</dbReference>
<protein>
    <recommendedName>
        <fullName evidence="1">YgjP-like metallopeptidase domain-containing protein</fullName>
    </recommendedName>
</protein>
<organism evidence="2 3">
    <name type="scientific">Anaerosporobacter mobilis DSM 15930</name>
    <dbReference type="NCBI Taxonomy" id="1120996"/>
    <lineage>
        <taxon>Bacteria</taxon>
        <taxon>Bacillati</taxon>
        <taxon>Bacillota</taxon>
        <taxon>Clostridia</taxon>
        <taxon>Lachnospirales</taxon>
        <taxon>Lachnospiraceae</taxon>
        <taxon>Anaerosporobacter</taxon>
    </lineage>
</organism>
<gene>
    <name evidence="2" type="ORF">SAMN02746066_01117</name>
</gene>
<dbReference type="InterPro" id="IPR002725">
    <property type="entry name" value="YgjP-like_metallopeptidase"/>
</dbReference>
<keyword evidence="3" id="KW-1185">Reference proteome</keyword>
<dbReference type="OrthoDB" id="9811177at2"/>
<feature type="domain" description="YgjP-like metallopeptidase" evidence="1">
    <location>
        <begin position="41"/>
        <end position="256"/>
    </location>
</feature>
<sequence length="267" mass="31368">MAKEYSKENSKNSRCCFEVRDNSISYSDLEIPYEIVRSKRKSLSIMIAVGGKVTVKIPIRATKADVIRLLENKGDWIYDAYKKQVLRERKGIEVREGAILPYLDQTFRLHVVFNPTRQAANISIKEYVQHLQGFEEVLNIETPLTDPNFLIECLEAWYKKNARNIITMKVEQYAKSMGVTYGRISIRSQKSRWGSCSSAGNLNFNWHLIMMPSKILEYVVIHELAHRMEMNHSKRFWEIVSKFCPEYKQRIIWLKEQGISYELFIKE</sequence>
<dbReference type="Pfam" id="PF01863">
    <property type="entry name" value="YgjP-like"/>
    <property type="match status" value="1"/>
</dbReference>
<name>A0A1M7GTS8_9FIRM</name>
<dbReference type="InterPro" id="IPR053136">
    <property type="entry name" value="UTP_pyrophosphatase-like"/>
</dbReference>
<dbReference type="RefSeq" id="WP_139241704.1">
    <property type="nucleotide sequence ID" value="NZ_FRCP01000007.1"/>
</dbReference>
<dbReference type="PANTHER" id="PTHR30399:SF1">
    <property type="entry name" value="UTP PYROPHOSPHATASE"/>
    <property type="match status" value="1"/>
</dbReference>
<evidence type="ECO:0000313" key="3">
    <source>
        <dbReference type="Proteomes" id="UP000184038"/>
    </source>
</evidence>
<dbReference type="Gene3D" id="3.30.2010.10">
    <property type="entry name" value="Metalloproteases ('zincins'), catalytic domain"/>
    <property type="match status" value="1"/>
</dbReference>
<reference evidence="2 3" key="1">
    <citation type="submission" date="2016-11" db="EMBL/GenBank/DDBJ databases">
        <authorList>
            <person name="Jaros S."/>
            <person name="Januszkiewicz K."/>
            <person name="Wedrychowicz H."/>
        </authorList>
    </citation>
    <scope>NUCLEOTIDE SEQUENCE [LARGE SCALE GENOMIC DNA]</scope>
    <source>
        <strain evidence="2 3">DSM 15930</strain>
    </source>
</reference>
<accession>A0A1M7GTS8</accession>
<evidence type="ECO:0000259" key="1">
    <source>
        <dbReference type="Pfam" id="PF01863"/>
    </source>
</evidence>
<dbReference type="STRING" id="1120996.SAMN02746066_01117"/>
<dbReference type="EMBL" id="FRCP01000007">
    <property type="protein sequence ID" value="SHM19693.1"/>
    <property type="molecule type" value="Genomic_DNA"/>
</dbReference>
<proteinExistence type="predicted"/>
<dbReference type="CDD" id="cd07344">
    <property type="entry name" value="M48_yhfN_like"/>
    <property type="match status" value="1"/>
</dbReference>
<evidence type="ECO:0000313" key="2">
    <source>
        <dbReference type="EMBL" id="SHM19693.1"/>
    </source>
</evidence>
<dbReference type="AlphaFoldDB" id="A0A1M7GTS8"/>